<accession>A0A8J7IVG3</accession>
<dbReference type="PRINTS" id="PR00446">
    <property type="entry name" value="HYDRGNUPTAKE"/>
</dbReference>
<dbReference type="GO" id="GO:0016485">
    <property type="term" value="P:protein processing"/>
    <property type="evidence" value="ECO:0007669"/>
    <property type="project" value="TreeGrafter"/>
</dbReference>
<organism evidence="5 6">
    <name type="scientific">Geomesophilobacter sediminis</name>
    <dbReference type="NCBI Taxonomy" id="2798584"/>
    <lineage>
        <taxon>Bacteria</taxon>
        <taxon>Pseudomonadati</taxon>
        <taxon>Thermodesulfobacteriota</taxon>
        <taxon>Desulfuromonadia</taxon>
        <taxon>Geobacterales</taxon>
        <taxon>Geobacteraceae</taxon>
        <taxon>Geomesophilobacter</taxon>
    </lineage>
</organism>
<dbReference type="InterPro" id="IPR023430">
    <property type="entry name" value="Pept_HybD-like_dom_sf"/>
</dbReference>
<dbReference type="GO" id="GO:0004190">
    <property type="term" value="F:aspartic-type endopeptidase activity"/>
    <property type="evidence" value="ECO:0007669"/>
    <property type="project" value="UniProtKB-KW"/>
</dbReference>
<reference evidence="5" key="1">
    <citation type="submission" date="2020-12" db="EMBL/GenBank/DDBJ databases">
        <title>Geomonas sp. Red875, isolated from river sediment.</title>
        <authorList>
            <person name="Xu Z."/>
            <person name="Zhang Z."/>
            <person name="Masuda Y."/>
            <person name="Itoh H."/>
            <person name="Senoo K."/>
        </authorList>
    </citation>
    <scope>NUCLEOTIDE SEQUENCE</scope>
    <source>
        <strain evidence="5">Red875</strain>
    </source>
</reference>
<dbReference type="AlphaFoldDB" id="A0A8J7IVG3"/>
<evidence type="ECO:0000313" key="5">
    <source>
        <dbReference type="EMBL" id="MBJ6723107.1"/>
    </source>
</evidence>
<comment type="caution">
    <text evidence="5">The sequence shown here is derived from an EMBL/GenBank/DDBJ whole genome shotgun (WGS) entry which is preliminary data.</text>
</comment>
<dbReference type="PANTHER" id="PTHR30302">
    <property type="entry name" value="HYDROGENASE 1 MATURATION PROTEASE"/>
    <property type="match status" value="1"/>
</dbReference>
<sequence length="268" mass="28052">MPVADEFLTRMSLASPRELNLGGRVLRRGSRVRLNPKPGGDLLDRTLAGRFAVIEGIDEDEAGIAHVAVVLEDDPGRDMGELRHPAHRFFFTTAEIEPIEAPAAARRVLVAGIGNVFFGDDGFGVAVARRLIGRSIAPGVKIGDYGIRGMDLAYALEGYDAAIIVDAVPQGKPPGSVHLIVPDPEDGEEVPLDSHQMNPLAVLGLARRLGKLPKDLVIVGCEPDVYPAPEGPMSMGLSPPVAAAVDGVAEIVSELAVRLSAGAGTPGG</sequence>
<dbReference type="GO" id="GO:0008047">
    <property type="term" value="F:enzyme activator activity"/>
    <property type="evidence" value="ECO:0007669"/>
    <property type="project" value="InterPro"/>
</dbReference>
<evidence type="ECO:0000256" key="4">
    <source>
        <dbReference type="ARBA" id="ARBA00022801"/>
    </source>
</evidence>
<evidence type="ECO:0000313" key="6">
    <source>
        <dbReference type="Proteomes" id="UP000636888"/>
    </source>
</evidence>
<keyword evidence="6" id="KW-1185">Reference proteome</keyword>
<dbReference type="NCBIfam" id="TIGR00072">
    <property type="entry name" value="hydrog_prot"/>
    <property type="match status" value="1"/>
</dbReference>
<evidence type="ECO:0000256" key="2">
    <source>
        <dbReference type="ARBA" id="ARBA00022670"/>
    </source>
</evidence>
<proteinExistence type="inferred from homology"/>
<dbReference type="Gene3D" id="3.40.50.1450">
    <property type="entry name" value="HybD-like"/>
    <property type="match status" value="1"/>
</dbReference>
<dbReference type="Pfam" id="PF01750">
    <property type="entry name" value="HycI"/>
    <property type="match status" value="1"/>
</dbReference>
<dbReference type="EMBL" id="JAEMHM010000001">
    <property type="protein sequence ID" value="MBJ6723107.1"/>
    <property type="molecule type" value="Genomic_DNA"/>
</dbReference>
<dbReference type="RefSeq" id="WP_199381956.1">
    <property type="nucleotide sequence ID" value="NZ_JAEMHM010000001.1"/>
</dbReference>
<protein>
    <submittedName>
        <fullName evidence="5">Hydrogenase maturation protease</fullName>
    </submittedName>
</protein>
<keyword evidence="4" id="KW-0378">Hydrolase</keyword>
<evidence type="ECO:0000256" key="3">
    <source>
        <dbReference type="ARBA" id="ARBA00022750"/>
    </source>
</evidence>
<dbReference type="SUPFAM" id="SSF53163">
    <property type="entry name" value="HybD-like"/>
    <property type="match status" value="1"/>
</dbReference>
<dbReference type="PANTHER" id="PTHR30302:SF1">
    <property type="entry name" value="HYDROGENASE 2 MATURATION PROTEASE"/>
    <property type="match status" value="1"/>
</dbReference>
<evidence type="ECO:0000256" key="1">
    <source>
        <dbReference type="ARBA" id="ARBA00006814"/>
    </source>
</evidence>
<keyword evidence="3" id="KW-0064">Aspartyl protease</keyword>
<dbReference type="Proteomes" id="UP000636888">
    <property type="component" value="Unassembled WGS sequence"/>
</dbReference>
<comment type="similarity">
    <text evidence="1">Belongs to the peptidase A31 family.</text>
</comment>
<name>A0A8J7IVG3_9BACT</name>
<dbReference type="InterPro" id="IPR000671">
    <property type="entry name" value="Peptidase_A31"/>
</dbReference>
<gene>
    <name evidence="5" type="ORF">JFN93_00170</name>
</gene>
<keyword evidence="2 5" id="KW-0645">Protease</keyword>